<proteinExistence type="predicted"/>
<dbReference type="EMBL" id="JAQOWY010000471">
    <property type="protein sequence ID" value="KAK1841585.1"/>
    <property type="molecule type" value="Genomic_DNA"/>
</dbReference>
<reference evidence="1" key="1">
    <citation type="submission" date="2023-01" db="EMBL/GenBank/DDBJ databases">
        <title>Colletotrichum chrysophilum M932 genome sequence.</title>
        <authorList>
            <person name="Baroncelli R."/>
        </authorList>
    </citation>
    <scope>NUCLEOTIDE SEQUENCE</scope>
    <source>
        <strain evidence="1">M932</strain>
    </source>
</reference>
<dbReference type="AlphaFoldDB" id="A0AAD9A719"/>
<gene>
    <name evidence="1" type="ORF">CCHR01_15795</name>
</gene>
<evidence type="ECO:0000313" key="2">
    <source>
        <dbReference type="Proteomes" id="UP001243330"/>
    </source>
</evidence>
<sequence length="91" mass="10282">MVLNGRKRAGHIHPVHTISRATIPLKIIISVVFETYIQVLPCVVLWHSMRCMEVQQKVGRPSLEGLFWTTPLDETNVSLLCMMRGRAVLAS</sequence>
<evidence type="ECO:0000313" key="1">
    <source>
        <dbReference type="EMBL" id="KAK1841585.1"/>
    </source>
</evidence>
<keyword evidence="2" id="KW-1185">Reference proteome</keyword>
<protein>
    <submittedName>
        <fullName evidence="1">Uncharacterized protein</fullName>
    </submittedName>
</protein>
<comment type="caution">
    <text evidence="1">The sequence shown here is derived from an EMBL/GenBank/DDBJ whole genome shotgun (WGS) entry which is preliminary data.</text>
</comment>
<accession>A0AAD9A719</accession>
<dbReference type="Proteomes" id="UP001243330">
    <property type="component" value="Unassembled WGS sequence"/>
</dbReference>
<name>A0AAD9A719_9PEZI</name>
<organism evidence="1 2">
    <name type="scientific">Colletotrichum chrysophilum</name>
    <dbReference type="NCBI Taxonomy" id="1836956"/>
    <lineage>
        <taxon>Eukaryota</taxon>
        <taxon>Fungi</taxon>
        <taxon>Dikarya</taxon>
        <taxon>Ascomycota</taxon>
        <taxon>Pezizomycotina</taxon>
        <taxon>Sordariomycetes</taxon>
        <taxon>Hypocreomycetidae</taxon>
        <taxon>Glomerellales</taxon>
        <taxon>Glomerellaceae</taxon>
        <taxon>Colletotrichum</taxon>
        <taxon>Colletotrichum gloeosporioides species complex</taxon>
    </lineage>
</organism>